<name>F6HJN6_VITVI</name>
<evidence type="ECO:0000313" key="1">
    <source>
        <dbReference type="EMBL" id="CCB52888.1"/>
    </source>
</evidence>
<gene>
    <name evidence="1" type="ORF">VIT_00s0230g00110</name>
</gene>
<dbReference type="HOGENOM" id="CLU_2817698_0_0_1"/>
<keyword evidence="2" id="KW-1185">Reference proteome</keyword>
<proteinExistence type="predicted"/>
<dbReference type="Proteomes" id="UP000009183">
    <property type="component" value="Unassembled WGS sequence, unordered"/>
</dbReference>
<evidence type="ECO:0000313" key="2">
    <source>
        <dbReference type="Proteomes" id="UP000009183"/>
    </source>
</evidence>
<sequence>MILLGSFFCEKKENEVVHWFLRILERNHCWKSRDWSRSCQLLQLLGDASVMRKVLHQLALHPHKNPS</sequence>
<dbReference type="AlphaFoldDB" id="F6HJN6"/>
<accession>F6HJN6</accession>
<dbReference type="PaxDb" id="29760-VIT_00s0230g00110.t01"/>
<dbReference type="InParanoid" id="F6HJN6"/>
<dbReference type="EMBL" id="FN595786">
    <property type="protein sequence ID" value="CCB52888.1"/>
    <property type="molecule type" value="Genomic_DNA"/>
</dbReference>
<organism evidence="1 2">
    <name type="scientific">Vitis vinifera</name>
    <name type="common">Grape</name>
    <dbReference type="NCBI Taxonomy" id="29760"/>
    <lineage>
        <taxon>Eukaryota</taxon>
        <taxon>Viridiplantae</taxon>
        <taxon>Streptophyta</taxon>
        <taxon>Embryophyta</taxon>
        <taxon>Tracheophyta</taxon>
        <taxon>Spermatophyta</taxon>
        <taxon>Magnoliopsida</taxon>
        <taxon>eudicotyledons</taxon>
        <taxon>Gunneridae</taxon>
        <taxon>Pentapetalae</taxon>
        <taxon>rosids</taxon>
        <taxon>Vitales</taxon>
        <taxon>Vitaceae</taxon>
        <taxon>Viteae</taxon>
        <taxon>Vitis</taxon>
    </lineage>
</organism>
<protein>
    <submittedName>
        <fullName evidence="1">Uncharacterized protein</fullName>
    </submittedName>
</protein>
<reference evidence="2" key="1">
    <citation type="journal article" date="2007" name="Nature">
        <title>The grapevine genome sequence suggests ancestral hexaploidization in major angiosperm phyla.</title>
        <authorList>
            <consortium name="The French-Italian Public Consortium for Grapevine Genome Characterization."/>
            <person name="Jaillon O."/>
            <person name="Aury J.-M."/>
            <person name="Noel B."/>
            <person name="Policriti A."/>
            <person name="Clepet C."/>
            <person name="Casagrande A."/>
            <person name="Choisne N."/>
            <person name="Aubourg S."/>
            <person name="Vitulo N."/>
            <person name="Jubin C."/>
            <person name="Vezzi A."/>
            <person name="Legeai F."/>
            <person name="Hugueney P."/>
            <person name="Dasilva C."/>
            <person name="Horner D."/>
            <person name="Mica E."/>
            <person name="Jublot D."/>
            <person name="Poulain J."/>
            <person name="Bruyere C."/>
            <person name="Billault A."/>
            <person name="Segurens B."/>
            <person name="Gouyvenoux M."/>
            <person name="Ugarte E."/>
            <person name="Cattonaro F."/>
            <person name="Anthouard V."/>
            <person name="Vico V."/>
            <person name="Del Fabbro C."/>
            <person name="Alaux M."/>
            <person name="Di Gaspero G."/>
            <person name="Dumas V."/>
            <person name="Felice N."/>
            <person name="Paillard S."/>
            <person name="Juman I."/>
            <person name="Moroldo M."/>
            <person name="Scalabrin S."/>
            <person name="Canaguier A."/>
            <person name="Le Clainche I."/>
            <person name="Malacrida G."/>
            <person name="Durand E."/>
            <person name="Pesole G."/>
            <person name="Laucou V."/>
            <person name="Chatelet P."/>
            <person name="Merdinoglu D."/>
            <person name="Delledonne M."/>
            <person name="Pezzotti M."/>
            <person name="Lecharny A."/>
            <person name="Scarpelli C."/>
            <person name="Artiguenave F."/>
            <person name="Pe M.E."/>
            <person name="Valle G."/>
            <person name="Morgante M."/>
            <person name="Caboche M."/>
            <person name="Adam-Blondon A.-F."/>
            <person name="Weissenbach J."/>
            <person name="Quetier F."/>
            <person name="Wincker P."/>
        </authorList>
    </citation>
    <scope>NUCLEOTIDE SEQUENCE [LARGE SCALE GENOMIC DNA]</scope>
    <source>
        <strain evidence="2">cv. Pinot noir / PN40024</strain>
    </source>
</reference>